<sequence>MSDGRERILGAVRRGLGRPALSDSRRAVLDQRIHGGEQNPLRPALPARPLAELFAAGVEKVAGECLRIADRDQAPAALKTWLEAQGVAAEARMAPALAGLDWAGAGLSVTEGASAGDDLVGVSEAVLAVAETGTVILRSGPETPTTLNFLPDYHVVLVDADRLVGHFEDAWVVLRERLGNDWPRVINLITGPSRTADVEQTMQLGAHGPRRLLVLLAGA</sequence>
<dbReference type="eggNOG" id="COG1556">
    <property type="taxonomic scope" value="Bacteria"/>
</dbReference>
<dbReference type="Pfam" id="PF02589">
    <property type="entry name" value="LUD_dom"/>
    <property type="match status" value="1"/>
</dbReference>
<name>Q0A6B5_ALKEH</name>
<evidence type="ECO:0000313" key="2">
    <source>
        <dbReference type="EMBL" id="ABI57622.1"/>
    </source>
</evidence>
<dbReference type="KEGG" id="aeh:Mlg_2280"/>
<reference evidence="3" key="1">
    <citation type="submission" date="2006-08" db="EMBL/GenBank/DDBJ databases">
        <title>Complete sequence of Alkalilimnicola ehrilichei MLHE-1.</title>
        <authorList>
            <person name="Copeland A."/>
            <person name="Lucas S."/>
            <person name="Lapidus A."/>
            <person name="Barry K."/>
            <person name="Detter J.C."/>
            <person name="Glavina del Rio T."/>
            <person name="Hammon N."/>
            <person name="Israni S."/>
            <person name="Dalin E."/>
            <person name="Tice H."/>
            <person name="Pitluck S."/>
            <person name="Sims D."/>
            <person name="Brettin T."/>
            <person name="Bruce D."/>
            <person name="Han C."/>
            <person name="Tapia R."/>
            <person name="Gilna P."/>
            <person name="Schmutz J."/>
            <person name="Larimer F."/>
            <person name="Land M."/>
            <person name="Hauser L."/>
            <person name="Kyrpides N."/>
            <person name="Mikhailova N."/>
            <person name="Oremland R.S."/>
            <person name="Hoeft S.E."/>
            <person name="Switzer-Blum J."/>
            <person name="Kulp T."/>
            <person name="King G."/>
            <person name="Tabita R."/>
            <person name="Witte B."/>
            <person name="Santini J.M."/>
            <person name="Basu P."/>
            <person name="Hollibaugh J.T."/>
            <person name="Xie G."/>
            <person name="Stolz J.F."/>
            <person name="Richardson P."/>
        </authorList>
    </citation>
    <scope>NUCLEOTIDE SEQUENCE [LARGE SCALE GENOMIC DNA]</scope>
    <source>
        <strain evidence="3">ATCC BAA-1101 / DSM 17681 / MLHE-1</strain>
    </source>
</reference>
<dbReference type="Gene3D" id="3.40.50.10420">
    <property type="entry name" value="NagB/RpiA/CoA transferase-like"/>
    <property type="match status" value="1"/>
</dbReference>
<dbReference type="RefSeq" id="WP_011630016.1">
    <property type="nucleotide sequence ID" value="NC_008340.1"/>
</dbReference>
<proteinExistence type="predicted"/>
<dbReference type="EMBL" id="CP000453">
    <property type="protein sequence ID" value="ABI57622.1"/>
    <property type="molecule type" value="Genomic_DNA"/>
</dbReference>
<gene>
    <name evidence="2" type="ordered locus">Mlg_2280</name>
</gene>
<dbReference type="OrthoDB" id="9794157at2"/>
<dbReference type="PANTHER" id="PTHR43682">
    <property type="entry name" value="LACTATE UTILIZATION PROTEIN C"/>
    <property type="match status" value="1"/>
</dbReference>
<dbReference type="PANTHER" id="PTHR43682:SF1">
    <property type="entry name" value="LACTATE UTILIZATION PROTEIN C"/>
    <property type="match status" value="1"/>
</dbReference>
<dbReference type="HOGENOM" id="CLU_090664_3_0_6"/>
<organism evidence="2 3">
    <name type="scientific">Alkalilimnicola ehrlichii (strain ATCC BAA-1101 / DSM 17681 / MLHE-1)</name>
    <dbReference type="NCBI Taxonomy" id="187272"/>
    <lineage>
        <taxon>Bacteria</taxon>
        <taxon>Pseudomonadati</taxon>
        <taxon>Pseudomonadota</taxon>
        <taxon>Gammaproteobacteria</taxon>
        <taxon>Chromatiales</taxon>
        <taxon>Ectothiorhodospiraceae</taxon>
        <taxon>Alkalilimnicola</taxon>
    </lineage>
</organism>
<protein>
    <recommendedName>
        <fullName evidence="1">LUD domain-containing protein</fullName>
    </recommendedName>
</protein>
<dbReference type="AlphaFoldDB" id="Q0A6B5"/>
<feature type="domain" description="LUD" evidence="1">
    <location>
        <begin position="115"/>
        <end position="216"/>
    </location>
</feature>
<dbReference type="SUPFAM" id="SSF100950">
    <property type="entry name" value="NagB/RpiA/CoA transferase-like"/>
    <property type="match status" value="1"/>
</dbReference>
<dbReference type="InterPro" id="IPR037171">
    <property type="entry name" value="NagB/RpiA_transferase-like"/>
</dbReference>
<accession>Q0A6B5</accession>
<dbReference type="Proteomes" id="UP000001962">
    <property type="component" value="Chromosome"/>
</dbReference>
<dbReference type="InterPro" id="IPR003741">
    <property type="entry name" value="LUD_dom"/>
</dbReference>
<dbReference type="InterPro" id="IPR024185">
    <property type="entry name" value="FTHF_cligase-like_sf"/>
</dbReference>
<keyword evidence="3" id="KW-1185">Reference proteome</keyword>
<evidence type="ECO:0000259" key="1">
    <source>
        <dbReference type="Pfam" id="PF02589"/>
    </source>
</evidence>
<evidence type="ECO:0000313" key="3">
    <source>
        <dbReference type="Proteomes" id="UP000001962"/>
    </source>
</evidence>